<protein>
    <recommendedName>
        <fullName evidence="3">CdiI immunity protein domain-containing protein</fullName>
    </recommendedName>
</protein>
<comment type="caution">
    <text evidence="1">The sequence shown here is derived from an EMBL/GenBank/DDBJ whole genome shotgun (WGS) entry which is preliminary data.</text>
</comment>
<accession>A0ABN3JC56</accession>
<proteinExistence type="predicted"/>
<name>A0ABN3JC56_9ACTN</name>
<dbReference type="EMBL" id="BAAARW010000016">
    <property type="protein sequence ID" value="GAA2425637.1"/>
    <property type="molecule type" value="Genomic_DNA"/>
</dbReference>
<reference evidence="1 2" key="1">
    <citation type="journal article" date="2019" name="Int. J. Syst. Evol. Microbiol.">
        <title>The Global Catalogue of Microorganisms (GCM) 10K type strain sequencing project: providing services to taxonomists for standard genome sequencing and annotation.</title>
        <authorList>
            <consortium name="The Broad Institute Genomics Platform"/>
            <consortium name="The Broad Institute Genome Sequencing Center for Infectious Disease"/>
            <person name="Wu L."/>
            <person name="Ma J."/>
        </authorList>
    </citation>
    <scope>NUCLEOTIDE SEQUENCE [LARGE SCALE GENOMIC DNA]</scope>
    <source>
        <strain evidence="1 2">JCM 3325</strain>
    </source>
</reference>
<dbReference type="Proteomes" id="UP001501231">
    <property type="component" value="Unassembled WGS sequence"/>
</dbReference>
<evidence type="ECO:0000313" key="2">
    <source>
        <dbReference type="Proteomes" id="UP001501231"/>
    </source>
</evidence>
<evidence type="ECO:0000313" key="1">
    <source>
        <dbReference type="EMBL" id="GAA2425637.1"/>
    </source>
</evidence>
<dbReference type="RefSeq" id="WP_344590988.1">
    <property type="nucleotide sequence ID" value="NZ_BAAARW010000016.1"/>
</dbReference>
<gene>
    <name evidence="1" type="ORF">GCM10010191_42450</name>
</gene>
<sequence>MSDSPQLVTQLLQAVVAYTWFFETCDESVLEDDTAIKQQEYAGYLLNQLSDPDKRHLVDELAALAAGETDPAYREFVERFAFAMGLVESENG</sequence>
<evidence type="ECO:0008006" key="3">
    <source>
        <dbReference type="Google" id="ProtNLM"/>
    </source>
</evidence>
<keyword evidence="2" id="KW-1185">Reference proteome</keyword>
<organism evidence="1 2">
    <name type="scientific">Actinomadura vinacea</name>
    <dbReference type="NCBI Taxonomy" id="115336"/>
    <lineage>
        <taxon>Bacteria</taxon>
        <taxon>Bacillati</taxon>
        <taxon>Actinomycetota</taxon>
        <taxon>Actinomycetes</taxon>
        <taxon>Streptosporangiales</taxon>
        <taxon>Thermomonosporaceae</taxon>
        <taxon>Actinomadura</taxon>
    </lineage>
</organism>